<keyword evidence="2" id="KW-1133">Transmembrane helix</keyword>
<accession>A0A444B6J8</accession>
<gene>
    <name evidence="4" type="ORF">CWN80_06460</name>
</gene>
<dbReference type="PANTHER" id="PTHR34351">
    <property type="entry name" value="SLR1927 PROTEIN-RELATED"/>
    <property type="match status" value="1"/>
</dbReference>
<feature type="transmembrane region" description="Helical" evidence="2">
    <location>
        <begin position="123"/>
        <end position="142"/>
    </location>
</feature>
<name>A0A444B6J8_9MICO</name>
<dbReference type="InterPro" id="IPR002881">
    <property type="entry name" value="DUF58"/>
</dbReference>
<dbReference type="Pfam" id="PF01882">
    <property type="entry name" value="DUF58"/>
    <property type="match status" value="1"/>
</dbReference>
<protein>
    <submittedName>
        <fullName evidence="4">DUF58 domain-containing protein</fullName>
    </submittedName>
</protein>
<feature type="domain" description="DUF58" evidence="3">
    <location>
        <begin position="285"/>
        <end position="367"/>
    </location>
</feature>
<evidence type="ECO:0000256" key="1">
    <source>
        <dbReference type="SAM" id="MobiDB-lite"/>
    </source>
</evidence>
<organism evidence="4 5">
    <name type="scientific">Janibacter hoylei PVAS-1</name>
    <dbReference type="NCBI Taxonomy" id="1210046"/>
    <lineage>
        <taxon>Bacteria</taxon>
        <taxon>Bacillati</taxon>
        <taxon>Actinomycetota</taxon>
        <taxon>Actinomycetes</taxon>
        <taxon>Micrococcales</taxon>
        <taxon>Intrasporangiaceae</taxon>
        <taxon>Janibacter</taxon>
    </lineage>
</organism>
<dbReference type="OrthoDB" id="9812729at2"/>
<evidence type="ECO:0000259" key="3">
    <source>
        <dbReference type="Pfam" id="PF01882"/>
    </source>
</evidence>
<keyword evidence="2" id="KW-0812">Transmembrane</keyword>
<evidence type="ECO:0000313" key="4">
    <source>
        <dbReference type="EMBL" id="RWU84030.1"/>
    </source>
</evidence>
<keyword evidence="2" id="KW-0472">Membrane</keyword>
<keyword evidence="5" id="KW-1185">Reference proteome</keyword>
<evidence type="ECO:0000256" key="2">
    <source>
        <dbReference type="SAM" id="Phobius"/>
    </source>
</evidence>
<feature type="transmembrane region" description="Helical" evidence="2">
    <location>
        <begin position="96"/>
        <end position="117"/>
    </location>
</feature>
<feature type="compositionally biased region" description="Pro residues" evidence="1">
    <location>
        <begin position="1"/>
        <end position="12"/>
    </location>
</feature>
<dbReference type="RefSeq" id="WP_128277039.1">
    <property type="nucleotide sequence ID" value="NZ_ALWX01000092.1"/>
</dbReference>
<comment type="caution">
    <text evidence="4">The sequence shown here is derived from an EMBL/GenBank/DDBJ whole genome shotgun (WGS) entry which is preliminary data.</text>
</comment>
<proteinExistence type="predicted"/>
<reference evidence="4 5" key="1">
    <citation type="journal article" date="2009" name="Int. J. Syst. Evol. Microbiol.">
        <title>Janibacter hoylei sp. nov., Bacillus isronensis sp. nov. and Bacillus aryabhattai sp. nov., isolated from cryotubes used for collecting air from the upper atmosphere.</title>
        <authorList>
            <person name="Shivaji S."/>
            <person name="Chaturvedi P."/>
            <person name="Begum Z."/>
            <person name="Pindi P.K."/>
            <person name="Manorama R."/>
            <person name="Padmanaban D.A."/>
            <person name="Shouche Y.S."/>
            <person name="Pawar S."/>
            <person name="Vaishampayan P."/>
            <person name="Dutt C.B."/>
            <person name="Datta G.N."/>
            <person name="Manchanda R.K."/>
            <person name="Rao U.R."/>
            <person name="Bhargava P.M."/>
            <person name="Narlikar J.V."/>
        </authorList>
    </citation>
    <scope>NUCLEOTIDE SEQUENCE [LARGE SCALE GENOMIC DNA]</scope>
    <source>
        <strain evidence="4 5">PVAS-1</strain>
    </source>
</reference>
<feature type="region of interest" description="Disordered" evidence="1">
    <location>
        <begin position="1"/>
        <end position="36"/>
    </location>
</feature>
<evidence type="ECO:0000313" key="5">
    <source>
        <dbReference type="Proteomes" id="UP000288711"/>
    </source>
</evidence>
<dbReference type="AlphaFoldDB" id="A0A444B6J8"/>
<sequence length="474" mass="50678">MTTGLPTPPPDAPRGRGRVRAPDTPATPTGPSKHEARLQQMAESSKLRATGARRTVTLPGASVVAAGRGAGRAVRSGVAATDERVRRTWFGGRLDWVTPLGWTLLALGVLLWVLGAVLGWVELTIMAATLLTLVAVCVLVSLGRHKADVTLVVEPVRAEIGDLAQGHVVLTNASRRTMLPSLVRLPVGDHDELIPVPLLRKGAQHRTSFPIATPRRGAVPVGPPTTVVGDPLGITRRTATFGEQQIMHVHPRRVALESGAHGLLRDLEGEATPELSMADISFHALREYEPGDDRRHIHWRSSAKHGQLFVRQFQETRRSHLGVVVDADPAMYTDGEGDVETAIAVAASLMVQSIKDEQEATVVCRDGLASRTTVPLVLDTLTTATLGRVDLVRSARVVVHHAPDSSVAVLCTGPARAFLEIQQCLGEFETEVHKVAVIVDPTASATVRRVRGLTVVTLAELGDLTDVVTGLVPA</sequence>
<dbReference type="EMBL" id="PIPF01000006">
    <property type="protein sequence ID" value="RWU84030.1"/>
    <property type="molecule type" value="Genomic_DNA"/>
</dbReference>
<dbReference type="Proteomes" id="UP000288711">
    <property type="component" value="Unassembled WGS sequence"/>
</dbReference>